<dbReference type="InterPro" id="IPR050216">
    <property type="entry name" value="LRR_domain-containing"/>
</dbReference>
<keyword evidence="5" id="KW-1185">Reference proteome</keyword>
<reference evidence="5" key="3">
    <citation type="journal article" date="2014" name="Nature">
        <title>Elephant shark genome provides unique insights into gnathostome evolution.</title>
        <authorList>
            <consortium name="International Elephant Shark Genome Sequencing Consortium"/>
            <person name="Venkatesh B."/>
            <person name="Lee A.P."/>
            <person name="Ravi V."/>
            <person name="Maurya A.K."/>
            <person name="Lian M.M."/>
            <person name="Swann J.B."/>
            <person name="Ohta Y."/>
            <person name="Flajnik M.F."/>
            <person name="Sutoh Y."/>
            <person name="Kasahara M."/>
            <person name="Hoon S."/>
            <person name="Gangu V."/>
            <person name="Roy S.W."/>
            <person name="Irimia M."/>
            <person name="Korzh V."/>
            <person name="Kondrychyn I."/>
            <person name="Lim Z.W."/>
            <person name="Tay B.H."/>
            <person name="Tohari S."/>
            <person name="Kong K.W."/>
            <person name="Ho S."/>
            <person name="Lorente-Galdos B."/>
            <person name="Quilez J."/>
            <person name="Marques-Bonet T."/>
            <person name="Raney B.J."/>
            <person name="Ingham P.W."/>
            <person name="Tay A."/>
            <person name="Hillier L.W."/>
            <person name="Minx P."/>
            <person name="Boehm T."/>
            <person name="Wilson R.K."/>
            <person name="Brenner S."/>
            <person name="Warren W.C."/>
        </authorList>
    </citation>
    <scope>NUCLEOTIDE SEQUENCE [LARGE SCALE GENOMIC DNA]</scope>
</reference>
<evidence type="ECO:0000256" key="2">
    <source>
        <dbReference type="ARBA" id="ARBA00022737"/>
    </source>
</evidence>
<sequence length="379" mass="43718">MAPVIVSVNLTTLRAKWEGRIKKHKDRQKRERERQEKSALARINEEWTLLIECRKRAIRNYCALRTDLVNGEVRVGPNHLSSSRTTQQVGYGNFILPKQKNDITIEEKSFIFELSGLQWQELPDSLRDLTYLREWHIQKTSIQVIPAFIEMFQDLIVLDLSRNCIEELPAAIGKLTKLKELNVSFNKLTSVPPDLGNCENLEKLNVSNNMELSGLPFELRDLQNLTLLDLSSNQFPSIPICVLRMSALECLDLSGNKLKDLPQDLDRLDNLQTLFLQKNKMTYLPQILCKMVNLRMLVVSGDDITSLPSSLLTDPNLKYVDLRETPLDSIEDEMLAELLGDDDDREQFEKEFMQMYFEDLKVRDLTPSYTTKVSLSLQL</sequence>
<dbReference type="GeneTree" id="ENSGT00940000154960"/>
<dbReference type="InterPro" id="IPR055414">
    <property type="entry name" value="LRR_R13L4/SHOC2-like"/>
</dbReference>
<dbReference type="GO" id="GO:0005737">
    <property type="term" value="C:cytoplasm"/>
    <property type="evidence" value="ECO:0007669"/>
    <property type="project" value="TreeGrafter"/>
</dbReference>
<name>A0A4W3IGC2_CALMI</name>
<dbReference type="PANTHER" id="PTHR48051:SF16">
    <property type="entry name" value="LEUCINE-RICH REPEAT-CONTAINING PROTEIN 2"/>
    <property type="match status" value="1"/>
</dbReference>
<dbReference type="InterPro" id="IPR032675">
    <property type="entry name" value="LRR_dom_sf"/>
</dbReference>
<dbReference type="GeneID" id="103182836"/>
<proteinExistence type="predicted"/>
<dbReference type="CTD" id="79442"/>
<dbReference type="OMA" id="PIDNTQC"/>
<dbReference type="Proteomes" id="UP000314986">
    <property type="component" value="Unassembled WGS sequence"/>
</dbReference>
<dbReference type="SUPFAM" id="SSF52047">
    <property type="entry name" value="RNI-like"/>
    <property type="match status" value="1"/>
</dbReference>
<dbReference type="Pfam" id="PF00560">
    <property type="entry name" value="LRR_1"/>
    <property type="match status" value="1"/>
</dbReference>
<dbReference type="KEGG" id="cmk:103182836"/>
<organism evidence="4 5">
    <name type="scientific">Callorhinchus milii</name>
    <name type="common">Ghost shark</name>
    <dbReference type="NCBI Taxonomy" id="7868"/>
    <lineage>
        <taxon>Eukaryota</taxon>
        <taxon>Metazoa</taxon>
        <taxon>Chordata</taxon>
        <taxon>Craniata</taxon>
        <taxon>Vertebrata</taxon>
        <taxon>Chondrichthyes</taxon>
        <taxon>Holocephali</taxon>
        <taxon>Chimaeriformes</taxon>
        <taxon>Callorhinchidae</taxon>
        <taxon>Callorhinchus</taxon>
    </lineage>
</organism>
<dbReference type="PANTHER" id="PTHR48051">
    <property type="match status" value="1"/>
</dbReference>
<protein>
    <submittedName>
        <fullName evidence="4">Leucine rich repeat containing 2</fullName>
    </submittedName>
</protein>
<dbReference type="RefSeq" id="XP_042189217.1">
    <property type="nucleotide sequence ID" value="XM_042333283.1"/>
</dbReference>
<evidence type="ECO:0000313" key="5">
    <source>
        <dbReference type="Proteomes" id="UP000314986"/>
    </source>
</evidence>
<dbReference type="Pfam" id="PF23598">
    <property type="entry name" value="LRR_14"/>
    <property type="match status" value="1"/>
</dbReference>
<reference evidence="5" key="1">
    <citation type="journal article" date="2006" name="Science">
        <title>Ancient noncoding elements conserved in the human genome.</title>
        <authorList>
            <person name="Venkatesh B."/>
            <person name="Kirkness E.F."/>
            <person name="Loh Y.H."/>
            <person name="Halpern A.L."/>
            <person name="Lee A.P."/>
            <person name="Johnson J."/>
            <person name="Dandona N."/>
            <person name="Viswanathan L.D."/>
            <person name="Tay A."/>
            <person name="Venter J.C."/>
            <person name="Strausberg R.L."/>
            <person name="Brenner S."/>
        </authorList>
    </citation>
    <scope>NUCLEOTIDE SEQUENCE [LARGE SCALE GENOMIC DNA]</scope>
</reference>
<dbReference type="STRING" id="7868.ENSCMIP00000026516"/>
<dbReference type="Gene3D" id="3.80.10.10">
    <property type="entry name" value="Ribonuclease Inhibitor"/>
    <property type="match status" value="2"/>
</dbReference>
<evidence type="ECO:0000256" key="1">
    <source>
        <dbReference type="ARBA" id="ARBA00022614"/>
    </source>
</evidence>
<feature type="domain" description="Disease resistance R13L4/SHOC-2-like LRR" evidence="3">
    <location>
        <begin position="125"/>
        <end position="208"/>
    </location>
</feature>
<dbReference type="RefSeq" id="XP_042189230.1">
    <property type="nucleotide sequence ID" value="XM_042333296.1"/>
</dbReference>
<reference evidence="4" key="4">
    <citation type="submission" date="2025-08" db="UniProtKB">
        <authorList>
            <consortium name="Ensembl"/>
        </authorList>
    </citation>
    <scope>IDENTIFICATION</scope>
</reference>
<evidence type="ECO:0000313" key="4">
    <source>
        <dbReference type="Ensembl" id="ENSCMIP00000026516.1"/>
    </source>
</evidence>
<dbReference type="RefSeq" id="XP_007898183.1">
    <property type="nucleotide sequence ID" value="XM_007899992.2"/>
</dbReference>
<dbReference type="OrthoDB" id="660555at2759"/>
<dbReference type="SMART" id="SM00369">
    <property type="entry name" value="LRR_TYP"/>
    <property type="match status" value="6"/>
</dbReference>
<reference evidence="5" key="2">
    <citation type="journal article" date="2007" name="PLoS Biol.">
        <title>Survey sequencing and comparative analysis of the elephant shark (Callorhinchus milii) genome.</title>
        <authorList>
            <person name="Venkatesh B."/>
            <person name="Kirkness E.F."/>
            <person name="Loh Y.H."/>
            <person name="Halpern A.L."/>
            <person name="Lee A.P."/>
            <person name="Johnson J."/>
            <person name="Dandona N."/>
            <person name="Viswanathan L.D."/>
            <person name="Tay A."/>
            <person name="Venter J.C."/>
            <person name="Strausberg R.L."/>
            <person name="Brenner S."/>
        </authorList>
    </citation>
    <scope>NUCLEOTIDE SEQUENCE [LARGE SCALE GENOMIC DNA]</scope>
</reference>
<dbReference type="PROSITE" id="PS51450">
    <property type="entry name" value="LRR"/>
    <property type="match status" value="2"/>
</dbReference>
<dbReference type="InParanoid" id="A0A4W3IGC2"/>
<dbReference type="SMART" id="SM00364">
    <property type="entry name" value="LRR_BAC"/>
    <property type="match status" value="4"/>
</dbReference>
<accession>A0A4W3IGC2</accession>
<dbReference type="Ensembl" id="ENSCMIT00000026946.1">
    <property type="protein sequence ID" value="ENSCMIP00000026516.1"/>
    <property type="gene ID" value="ENSCMIG00000011617.1"/>
</dbReference>
<reference evidence="4" key="5">
    <citation type="submission" date="2025-09" db="UniProtKB">
        <authorList>
            <consortium name="Ensembl"/>
        </authorList>
    </citation>
    <scope>IDENTIFICATION</scope>
</reference>
<gene>
    <name evidence="4" type="primary">lrrc2</name>
</gene>
<keyword evidence="1" id="KW-0433">Leucine-rich repeat</keyword>
<dbReference type="InterPro" id="IPR001611">
    <property type="entry name" value="Leu-rich_rpt"/>
</dbReference>
<dbReference type="InterPro" id="IPR003591">
    <property type="entry name" value="Leu-rich_rpt_typical-subtyp"/>
</dbReference>
<evidence type="ECO:0000259" key="3">
    <source>
        <dbReference type="Pfam" id="PF23598"/>
    </source>
</evidence>
<keyword evidence="2" id="KW-0677">Repeat</keyword>
<dbReference type="AlphaFoldDB" id="A0A4W3IGC2"/>